<dbReference type="Proteomes" id="UP001596150">
    <property type="component" value="Unassembled WGS sequence"/>
</dbReference>
<reference evidence="2" key="1">
    <citation type="journal article" date="2019" name="Int. J. Syst. Evol. Microbiol.">
        <title>The Global Catalogue of Microorganisms (GCM) 10K type strain sequencing project: providing services to taxonomists for standard genome sequencing and annotation.</title>
        <authorList>
            <consortium name="The Broad Institute Genomics Platform"/>
            <consortium name="The Broad Institute Genome Sequencing Center for Infectious Disease"/>
            <person name="Wu L."/>
            <person name="Ma J."/>
        </authorList>
    </citation>
    <scope>NUCLEOTIDE SEQUENCE [LARGE SCALE GENOMIC DNA]</scope>
    <source>
        <strain evidence="2">KACC 12633</strain>
    </source>
</reference>
<proteinExistence type="predicted"/>
<dbReference type="EMBL" id="JBHSML010000003">
    <property type="protein sequence ID" value="MFC5516525.1"/>
    <property type="molecule type" value="Genomic_DNA"/>
</dbReference>
<gene>
    <name evidence="1" type="ORF">ACFPP9_12145</name>
</gene>
<keyword evidence="2" id="KW-1185">Reference proteome</keyword>
<protein>
    <submittedName>
        <fullName evidence="1">Uncharacterized protein</fullName>
    </submittedName>
</protein>
<sequence>MSNVIDIATRRPIVSPEAETIFRSCEPTEGWAMVYGKGIGQLLIEDYPSLSDEEGRHVARACADYAFEAFVGKGCTDERADELAEIMFWTMIGALVGMGGAA</sequence>
<accession>A0ABW0PVD8</accession>
<comment type="caution">
    <text evidence="1">The sequence shown here is derived from an EMBL/GenBank/DDBJ whole genome shotgun (WGS) entry which is preliminary data.</text>
</comment>
<evidence type="ECO:0000313" key="2">
    <source>
        <dbReference type="Proteomes" id="UP001596150"/>
    </source>
</evidence>
<name>A0ABW0PVD8_9HYPH</name>
<dbReference type="RefSeq" id="WP_266344224.1">
    <property type="nucleotide sequence ID" value="NZ_JAPKNH010000004.1"/>
</dbReference>
<organism evidence="1 2">
    <name type="scientific">Kaistia terrae</name>
    <dbReference type="NCBI Taxonomy" id="537017"/>
    <lineage>
        <taxon>Bacteria</taxon>
        <taxon>Pseudomonadati</taxon>
        <taxon>Pseudomonadota</taxon>
        <taxon>Alphaproteobacteria</taxon>
        <taxon>Hyphomicrobiales</taxon>
        <taxon>Kaistiaceae</taxon>
        <taxon>Kaistia</taxon>
    </lineage>
</organism>
<evidence type="ECO:0000313" key="1">
    <source>
        <dbReference type="EMBL" id="MFC5516525.1"/>
    </source>
</evidence>